<dbReference type="PANTHER" id="PTHR30041">
    <property type="entry name" value="ARSENATE REDUCTASE"/>
    <property type="match status" value="1"/>
</dbReference>
<evidence type="ECO:0000256" key="2">
    <source>
        <dbReference type="PROSITE-ProRule" id="PRU01282"/>
    </source>
</evidence>
<evidence type="ECO:0000313" key="4">
    <source>
        <dbReference type="Proteomes" id="UP000777935"/>
    </source>
</evidence>
<proteinExistence type="inferred from homology"/>
<comment type="similarity">
    <text evidence="1 2">Belongs to the ArsC family.</text>
</comment>
<dbReference type="RefSeq" id="WP_174136550.1">
    <property type="nucleotide sequence ID" value="NZ_JABUFE010000003.1"/>
</dbReference>
<comment type="caution">
    <text evidence="3">The sequence shown here is derived from an EMBL/GenBank/DDBJ whole genome shotgun (WGS) entry which is preliminary data.</text>
</comment>
<dbReference type="Proteomes" id="UP000777935">
    <property type="component" value="Unassembled WGS sequence"/>
</dbReference>
<dbReference type="EMBL" id="JABUFE010000003">
    <property type="protein sequence ID" value="NSX54476.1"/>
    <property type="molecule type" value="Genomic_DNA"/>
</dbReference>
<organism evidence="3 4">
    <name type="scientific">Parasulfitobacter algicola</name>
    <dbReference type="NCBI Taxonomy" id="2614809"/>
    <lineage>
        <taxon>Bacteria</taxon>
        <taxon>Pseudomonadati</taxon>
        <taxon>Pseudomonadota</taxon>
        <taxon>Alphaproteobacteria</taxon>
        <taxon>Rhodobacterales</taxon>
        <taxon>Roseobacteraceae</taxon>
        <taxon>Parasulfitobacter</taxon>
    </lineage>
</organism>
<sequence>MKLYMLKACDTCRKAMKELQSAGHSITTTDVRDDGISQQDLERFLHAFGDDLLNKRSKTWRDLDEDQRALVPLALLQAHPLVMKRPVIDDGTLYLGWGNDVQAKLIG</sequence>
<accession>A0ABX2IR33</accession>
<dbReference type="InterPro" id="IPR036249">
    <property type="entry name" value="Thioredoxin-like_sf"/>
</dbReference>
<name>A0ABX2IR33_9RHOB</name>
<evidence type="ECO:0000256" key="1">
    <source>
        <dbReference type="ARBA" id="ARBA00007198"/>
    </source>
</evidence>
<dbReference type="Gene3D" id="3.40.30.10">
    <property type="entry name" value="Glutaredoxin"/>
    <property type="match status" value="1"/>
</dbReference>
<reference evidence="3 4" key="1">
    <citation type="submission" date="2020-06" db="EMBL/GenBank/DDBJ databases">
        <title>Sulfitobacter algicola sp. nov., isolated from green algae.</title>
        <authorList>
            <person name="Wang C."/>
        </authorList>
    </citation>
    <scope>NUCLEOTIDE SEQUENCE [LARGE SCALE GENOMIC DNA]</scope>
    <source>
        <strain evidence="3 4">1151</strain>
    </source>
</reference>
<evidence type="ECO:0000313" key="3">
    <source>
        <dbReference type="EMBL" id="NSX54476.1"/>
    </source>
</evidence>
<dbReference type="SUPFAM" id="SSF52833">
    <property type="entry name" value="Thioredoxin-like"/>
    <property type="match status" value="1"/>
</dbReference>
<dbReference type="PANTHER" id="PTHR30041:SF8">
    <property type="entry name" value="PROTEIN YFFB"/>
    <property type="match status" value="1"/>
</dbReference>
<protein>
    <submittedName>
        <fullName evidence="3">Arsenate reductase</fullName>
    </submittedName>
</protein>
<gene>
    <name evidence="3" type="ORF">HRQ87_06635</name>
</gene>
<keyword evidence="4" id="KW-1185">Reference proteome</keyword>
<dbReference type="PROSITE" id="PS51353">
    <property type="entry name" value="ARSC"/>
    <property type="match status" value="1"/>
</dbReference>
<dbReference type="InterPro" id="IPR006660">
    <property type="entry name" value="Arsenate_reductase-like"/>
</dbReference>
<dbReference type="Pfam" id="PF03960">
    <property type="entry name" value="ArsC"/>
    <property type="match status" value="1"/>
</dbReference>